<dbReference type="EMBL" id="JAGUCO010000018">
    <property type="protein sequence ID" value="MBS2100055.1"/>
    <property type="molecule type" value="Genomic_DNA"/>
</dbReference>
<protein>
    <submittedName>
        <fullName evidence="1">Uncharacterized protein</fullName>
    </submittedName>
</protein>
<reference evidence="1 2" key="1">
    <citation type="journal article" date="2015" name="Int. J. Syst. Evol. Microbiol.">
        <title>Carboxylicivirga linearis sp. nov., isolated from a sea cucumber culture pond.</title>
        <authorList>
            <person name="Wang F.Q."/>
            <person name="Zhou Y.X."/>
            <person name="Lin X.Z."/>
            <person name="Chen G.J."/>
            <person name="Du Z.J."/>
        </authorList>
    </citation>
    <scope>NUCLEOTIDE SEQUENCE [LARGE SCALE GENOMIC DNA]</scope>
    <source>
        <strain evidence="1 2">FB218</strain>
    </source>
</reference>
<comment type="caution">
    <text evidence="1">The sequence shown here is derived from an EMBL/GenBank/DDBJ whole genome shotgun (WGS) entry which is preliminary data.</text>
</comment>
<name>A0ABS5JZ29_9BACT</name>
<gene>
    <name evidence="1" type="ORF">KEM10_17340</name>
</gene>
<dbReference type="RefSeq" id="WP_212217298.1">
    <property type="nucleotide sequence ID" value="NZ_JAGUCO010000018.1"/>
</dbReference>
<dbReference type="Proteomes" id="UP000708576">
    <property type="component" value="Unassembled WGS sequence"/>
</dbReference>
<organism evidence="1 2">
    <name type="scientific">Carboxylicivirga linearis</name>
    <dbReference type="NCBI Taxonomy" id="1628157"/>
    <lineage>
        <taxon>Bacteria</taxon>
        <taxon>Pseudomonadati</taxon>
        <taxon>Bacteroidota</taxon>
        <taxon>Bacteroidia</taxon>
        <taxon>Marinilabiliales</taxon>
        <taxon>Marinilabiliaceae</taxon>
        <taxon>Carboxylicivirga</taxon>
    </lineage>
</organism>
<sequence>MKEQNKRRLQIGQDYIQFDFIQNNSIEKEMKLKIGYDFIIQKFFRHDVPNEAEIEYAINYIEDELMSNKALLNVEDELTTKDTAMMDLFRKNGLNESKYDRQRVEDLFNQYAYIIMGASPVISGIDINKKDIAVILVLREIMHHLNFKSIELTD</sequence>
<accession>A0ABS5JZ29</accession>
<proteinExistence type="predicted"/>
<evidence type="ECO:0000313" key="1">
    <source>
        <dbReference type="EMBL" id="MBS2100055.1"/>
    </source>
</evidence>
<keyword evidence="2" id="KW-1185">Reference proteome</keyword>
<evidence type="ECO:0000313" key="2">
    <source>
        <dbReference type="Proteomes" id="UP000708576"/>
    </source>
</evidence>